<dbReference type="OrthoDB" id="9809766at2"/>
<dbReference type="Gene3D" id="1.10.287.130">
    <property type="match status" value="1"/>
</dbReference>
<evidence type="ECO:0000256" key="7">
    <source>
        <dbReference type="ARBA" id="ARBA00022741"/>
    </source>
</evidence>
<dbReference type="EMBL" id="JH600070">
    <property type="protein sequence ID" value="EIJ41438.1"/>
    <property type="molecule type" value="Genomic_DNA"/>
</dbReference>
<evidence type="ECO:0000256" key="1">
    <source>
        <dbReference type="ARBA" id="ARBA00000085"/>
    </source>
</evidence>
<keyword evidence="8 16" id="KW-0418">Kinase</keyword>
<dbReference type="PANTHER" id="PTHR45436">
    <property type="entry name" value="SENSOR HISTIDINE KINASE YKOH"/>
    <property type="match status" value="1"/>
</dbReference>
<dbReference type="InterPro" id="IPR036097">
    <property type="entry name" value="HisK_dim/P_sf"/>
</dbReference>
<dbReference type="HOGENOM" id="CLU_000445_89_37_6"/>
<dbReference type="InterPro" id="IPR036890">
    <property type="entry name" value="HATPase_C_sf"/>
</dbReference>
<evidence type="ECO:0000313" key="16">
    <source>
        <dbReference type="EMBL" id="EIJ41438.1"/>
    </source>
</evidence>
<evidence type="ECO:0000256" key="6">
    <source>
        <dbReference type="ARBA" id="ARBA00022692"/>
    </source>
</evidence>
<evidence type="ECO:0000256" key="5">
    <source>
        <dbReference type="ARBA" id="ARBA00022679"/>
    </source>
</evidence>
<dbReference type="SUPFAM" id="SSF55874">
    <property type="entry name" value="ATPase domain of HSP90 chaperone/DNA topoisomerase II/histidine kinase"/>
    <property type="match status" value="1"/>
</dbReference>
<keyword evidence="5" id="KW-0808">Transferase</keyword>
<accession>I3CCU5</accession>
<keyword evidence="17" id="KW-1185">Reference proteome</keyword>
<evidence type="ECO:0000256" key="4">
    <source>
        <dbReference type="ARBA" id="ARBA00022553"/>
    </source>
</evidence>
<feature type="compositionally biased region" description="Acidic residues" evidence="13">
    <location>
        <begin position="129"/>
        <end position="146"/>
    </location>
</feature>
<feature type="domain" description="Histidine kinase" evidence="15">
    <location>
        <begin position="270"/>
        <end position="483"/>
    </location>
</feature>
<proteinExistence type="predicted"/>
<dbReference type="InterPro" id="IPR003594">
    <property type="entry name" value="HATPase_dom"/>
</dbReference>
<dbReference type="Pfam" id="PF00512">
    <property type="entry name" value="HisKA"/>
    <property type="match status" value="1"/>
</dbReference>
<feature type="transmembrane region" description="Helical" evidence="14">
    <location>
        <begin position="186"/>
        <end position="207"/>
    </location>
</feature>
<dbReference type="AlphaFoldDB" id="I3CCU5"/>
<reference evidence="16 17" key="1">
    <citation type="submission" date="2011-11" db="EMBL/GenBank/DDBJ databases">
        <title>Improved High-Quality Draft sequence of Beggiatoa alba B18lD.</title>
        <authorList>
            <consortium name="US DOE Joint Genome Institute"/>
            <person name="Lucas S."/>
            <person name="Han J."/>
            <person name="Lapidus A."/>
            <person name="Cheng J.-F."/>
            <person name="Goodwin L."/>
            <person name="Pitluck S."/>
            <person name="Peters L."/>
            <person name="Mikhailova N."/>
            <person name="Held B."/>
            <person name="Detter J.C."/>
            <person name="Han C."/>
            <person name="Tapia R."/>
            <person name="Land M."/>
            <person name="Hauser L."/>
            <person name="Kyrpides N."/>
            <person name="Ivanova N."/>
            <person name="Pagani I."/>
            <person name="Samuel K."/>
            <person name="Teske A."/>
            <person name="Mueller J."/>
            <person name="Woyke T."/>
        </authorList>
    </citation>
    <scope>NUCLEOTIDE SEQUENCE [LARGE SCALE GENOMIC DNA]</scope>
    <source>
        <strain evidence="16 17">B18LD</strain>
    </source>
</reference>
<dbReference type="GO" id="GO:0005886">
    <property type="term" value="C:plasma membrane"/>
    <property type="evidence" value="ECO:0007669"/>
    <property type="project" value="TreeGrafter"/>
</dbReference>
<evidence type="ECO:0000256" key="11">
    <source>
        <dbReference type="ARBA" id="ARBA00023012"/>
    </source>
</evidence>
<evidence type="ECO:0000256" key="10">
    <source>
        <dbReference type="ARBA" id="ARBA00022989"/>
    </source>
</evidence>
<evidence type="ECO:0000256" key="9">
    <source>
        <dbReference type="ARBA" id="ARBA00022840"/>
    </source>
</evidence>
<sequence>MKTYSLRRYLLLFLASTFLACWGVIVIWVEQEAAHEIEEVQDATLAQTARTLLSLIRHHEDIKNFALQDVSVKRKNRNGHRYEANVAFIVYFADGKKFRSASAPDFAPPLPIRATDLCFQPPKDNADHCDEDDKEDDDDEEDDYGYSDEHINDQTWRVFNLYDTKSQLVVQTGESYAVRDELLNDILYSVLSPFLFSLPVFGLMVWFSVGKSLKPLRQVQTEIMQRDSTQLHPIKLKAIPLEIKPLLDALNHFLNRLNYAFENERRFTADAAHELRTPLAGVKTQIEVAQRAKDETQRNQAFQQALLGMDRASHLVTQLLNLARIDAQTSLETKPLDLVSLAIDVIGEQMPAAQEKNIDLGLDGGEQPVFIMGNIDALYLLLRNLVDNAIRYTPPLGVVTVAIQVNPQEIVLAVIDNGIGIPEAEREQMFERFKRGRHADTKGSGLGLSIVKRIAELHQATLTLSTGMNQEGLKISLGFPLKRT</sequence>
<evidence type="ECO:0000256" key="3">
    <source>
        <dbReference type="ARBA" id="ARBA00012438"/>
    </source>
</evidence>
<evidence type="ECO:0000313" key="17">
    <source>
        <dbReference type="Proteomes" id="UP000005744"/>
    </source>
</evidence>
<dbReference type="InterPro" id="IPR004358">
    <property type="entry name" value="Sig_transdc_His_kin-like_C"/>
</dbReference>
<feature type="transmembrane region" description="Helical" evidence="14">
    <location>
        <begin position="9"/>
        <end position="29"/>
    </location>
</feature>
<dbReference type="SMART" id="SM00388">
    <property type="entry name" value="HisKA"/>
    <property type="match status" value="1"/>
</dbReference>
<evidence type="ECO:0000256" key="12">
    <source>
        <dbReference type="ARBA" id="ARBA00023136"/>
    </source>
</evidence>
<dbReference type="EC" id="2.7.13.3" evidence="3"/>
<dbReference type="PRINTS" id="PR00344">
    <property type="entry name" value="BCTRLSENSOR"/>
</dbReference>
<dbReference type="PROSITE" id="PS50109">
    <property type="entry name" value="HIS_KIN"/>
    <property type="match status" value="1"/>
</dbReference>
<dbReference type="GO" id="GO:0000155">
    <property type="term" value="F:phosphorelay sensor kinase activity"/>
    <property type="evidence" value="ECO:0007669"/>
    <property type="project" value="InterPro"/>
</dbReference>
<dbReference type="PANTHER" id="PTHR45436:SF14">
    <property type="entry name" value="SENSOR PROTEIN QSEC"/>
    <property type="match status" value="1"/>
</dbReference>
<keyword evidence="10 14" id="KW-1133">Transmembrane helix</keyword>
<dbReference type="CDD" id="cd00075">
    <property type="entry name" value="HATPase"/>
    <property type="match status" value="1"/>
</dbReference>
<gene>
    <name evidence="16" type="ORF">BegalDRAFT_0520</name>
</gene>
<dbReference type="Pfam" id="PF02518">
    <property type="entry name" value="HATPase_c"/>
    <property type="match status" value="1"/>
</dbReference>
<dbReference type="SMART" id="SM00387">
    <property type="entry name" value="HATPase_c"/>
    <property type="match status" value="1"/>
</dbReference>
<dbReference type="CDD" id="cd00082">
    <property type="entry name" value="HisKA"/>
    <property type="match status" value="1"/>
</dbReference>
<keyword evidence="11" id="KW-0902">Two-component regulatory system</keyword>
<keyword evidence="4" id="KW-0597">Phosphoprotein</keyword>
<name>I3CCU5_9GAMM</name>
<keyword evidence="6 14" id="KW-0812">Transmembrane</keyword>
<dbReference type="PROSITE" id="PS51257">
    <property type="entry name" value="PROKAR_LIPOPROTEIN"/>
    <property type="match status" value="1"/>
</dbReference>
<dbReference type="InterPro" id="IPR003661">
    <property type="entry name" value="HisK_dim/P_dom"/>
</dbReference>
<dbReference type="GO" id="GO:0005524">
    <property type="term" value="F:ATP binding"/>
    <property type="evidence" value="ECO:0007669"/>
    <property type="project" value="UniProtKB-KW"/>
</dbReference>
<dbReference type="InterPro" id="IPR050428">
    <property type="entry name" value="TCS_sensor_his_kinase"/>
</dbReference>
<dbReference type="Proteomes" id="UP000005744">
    <property type="component" value="Unassembled WGS sequence"/>
</dbReference>
<dbReference type="InterPro" id="IPR005467">
    <property type="entry name" value="His_kinase_dom"/>
</dbReference>
<protein>
    <recommendedName>
        <fullName evidence="3">histidine kinase</fullName>
        <ecNumber evidence="3">2.7.13.3</ecNumber>
    </recommendedName>
</protein>
<keyword evidence="9" id="KW-0067">ATP-binding</keyword>
<dbReference type="STRING" id="395493.BegalDRAFT_0520"/>
<keyword evidence="12 14" id="KW-0472">Membrane</keyword>
<organism evidence="16 17">
    <name type="scientific">Beggiatoa alba B18LD</name>
    <dbReference type="NCBI Taxonomy" id="395493"/>
    <lineage>
        <taxon>Bacteria</taxon>
        <taxon>Pseudomonadati</taxon>
        <taxon>Pseudomonadota</taxon>
        <taxon>Gammaproteobacteria</taxon>
        <taxon>Thiotrichales</taxon>
        <taxon>Thiotrichaceae</taxon>
        <taxon>Beggiatoa</taxon>
    </lineage>
</organism>
<feature type="region of interest" description="Disordered" evidence="13">
    <location>
        <begin position="123"/>
        <end position="147"/>
    </location>
</feature>
<dbReference type="RefSeq" id="WP_002683389.1">
    <property type="nucleotide sequence ID" value="NZ_JH600070.1"/>
</dbReference>
<evidence type="ECO:0000256" key="2">
    <source>
        <dbReference type="ARBA" id="ARBA00004141"/>
    </source>
</evidence>
<evidence type="ECO:0000256" key="13">
    <source>
        <dbReference type="SAM" id="MobiDB-lite"/>
    </source>
</evidence>
<dbReference type="Gene3D" id="3.30.565.10">
    <property type="entry name" value="Histidine kinase-like ATPase, C-terminal domain"/>
    <property type="match status" value="1"/>
</dbReference>
<comment type="catalytic activity">
    <reaction evidence="1">
        <text>ATP + protein L-histidine = ADP + protein N-phospho-L-histidine.</text>
        <dbReference type="EC" id="2.7.13.3"/>
    </reaction>
</comment>
<dbReference type="SUPFAM" id="SSF47384">
    <property type="entry name" value="Homodimeric domain of signal transducing histidine kinase"/>
    <property type="match status" value="1"/>
</dbReference>
<dbReference type="eggNOG" id="COG5002">
    <property type="taxonomic scope" value="Bacteria"/>
</dbReference>
<comment type="subcellular location">
    <subcellularLocation>
        <location evidence="2">Membrane</location>
        <topology evidence="2">Multi-pass membrane protein</topology>
    </subcellularLocation>
</comment>
<evidence type="ECO:0000256" key="14">
    <source>
        <dbReference type="SAM" id="Phobius"/>
    </source>
</evidence>
<evidence type="ECO:0000259" key="15">
    <source>
        <dbReference type="PROSITE" id="PS50109"/>
    </source>
</evidence>
<keyword evidence="7" id="KW-0547">Nucleotide-binding</keyword>
<evidence type="ECO:0000256" key="8">
    <source>
        <dbReference type="ARBA" id="ARBA00022777"/>
    </source>
</evidence>
<dbReference type="FunFam" id="1.10.287.130:FF:000035">
    <property type="entry name" value="Two-component sensor histidine kinase"/>
    <property type="match status" value="1"/>
</dbReference>